<dbReference type="GO" id="GO:0005829">
    <property type="term" value="C:cytosol"/>
    <property type="evidence" value="ECO:0007669"/>
    <property type="project" value="TreeGrafter"/>
</dbReference>
<dbReference type="Pfam" id="PF07804">
    <property type="entry name" value="HipA_C"/>
    <property type="match status" value="1"/>
</dbReference>
<protein>
    <submittedName>
        <fullName evidence="6">Serine/threonine-protein kinase HipA</fullName>
        <ecNumber evidence="6">2.7.11.1</ecNumber>
    </submittedName>
</protein>
<dbReference type="Pfam" id="PF13657">
    <property type="entry name" value="Couple_hipA"/>
    <property type="match status" value="1"/>
</dbReference>
<evidence type="ECO:0000313" key="6">
    <source>
        <dbReference type="EMBL" id="KXW57272.1"/>
    </source>
</evidence>
<keyword evidence="2 6" id="KW-0808">Transferase</keyword>
<dbReference type="CDD" id="cd17793">
    <property type="entry name" value="HipA"/>
    <property type="match status" value="1"/>
</dbReference>
<keyword evidence="7" id="KW-1185">Reference proteome</keyword>
<evidence type="ECO:0000256" key="2">
    <source>
        <dbReference type="ARBA" id="ARBA00022679"/>
    </source>
</evidence>
<accession>A0A149VVN1</accession>
<dbReference type="RefSeq" id="WP_062188519.1">
    <property type="nucleotide sequence ID" value="NZ_LRRD01000080.1"/>
</dbReference>
<keyword evidence="3 6" id="KW-0418">Kinase</keyword>
<gene>
    <name evidence="6" type="primary">hipA_2</name>
    <name evidence="6" type="ORF">FEMY_22090</name>
</gene>
<feature type="domain" description="HipA-like C-terminal" evidence="4">
    <location>
        <begin position="147"/>
        <end position="377"/>
    </location>
</feature>
<evidence type="ECO:0000256" key="3">
    <source>
        <dbReference type="ARBA" id="ARBA00022777"/>
    </source>
</evidence>
<evidence type="ECO:0000259" key="5">
    <source>
        <dbReference type="Pfam" id="PF13657"/>
    </source>
</evidence>
<dbReference type="EC" id="2.7.11.1" evidence="6"/>
<proteinExistence type="inferred from homology"/>
<evidence type="ECO:0000256" key="1">
    <source>
        <dbReference type="ARBA" id="ARBA00010164"/>
    </source>
</evidence>
<dbReference type="PATRIC" id="fig|1789004.3.peg.2311"/>
<reference evidence="6 7" key="1">
    <citation type="submission" date="2016-01" db="EMBL/GenBank/DDBJ databases">
        <title>Genome sequence of the acidophilic iron oxidising Ferrovum strain Z-31.</title>
        <authorList>
            <person name="Poehlein A."/>
            <person name="Ullrich S.R."/>
            <person name="Schloemann M."/>
            <person name="Muehling M."/>
            <person name="Daniel R."/>
        </authorList>
    </citation>
    <scope>NUCLEOTIDE SEQUENCE [LARGE SCALE GENOMIC DNA]</scope>
    <source>
        <strain evidence="6 7">Z-31</strain>
    </source>
</reference>
<dbReference type="STRING" id="1789004.FEMY_22090"/>
<dbReference type="Gene3D" id="1.10.1070.20">
    <property type="match status" value="1"/>
</dbReference>
<dbReference type="GO" id="GO:0004674">
    <property type="term" value="F:protein serine/threonine kinase activity"/>
    <property type="evidence" value="ECO:0007669"/>
    <property type="project" value="UniProtKB-EC"/>
</dbReference>
<dbReference type="InterPro" id="IPR052028">
    <property type="entry name" value="HipA_Ser/Thr_kinase"/>
</dbReference>
<name>A0A149VVN1_9PROT</name>
<evidence type="ECO:0000259" key="4">
    <source>
        <dbReference type="Pfam" id="PF07804"/>
    </source>
</evidence>
<comment type="caution">
    <text evidence="6">The sequence shown here is derived from an EMBL/GenBank/DDBJ whole genome shotgun (WGS) entry which is preliminary data.</text>
</comment>
<dbReference type="InterPro" id="IPR012893">
    <property type="entry name" value="HipA-like_C"/>
</dbReference>
<dbReference type="Proteomes" id="UP000075653">
    <property type="component" value="Unassembled WGS sequence"/>
</dbReference>
<dbReference type="AlphaFoldDB" id="A0A149VVN1"/>
<dbReference type="EMBL" id="LRRD01000080">
    <property type="protein sequence ID" value="KXW57272.1"/>
    <property type="molecule type" value="Genomic_DNA"/>
</dbReference>
<feature type="domain" description="HipA N-terminal subdomain 1" evidence="5">
    <location>
        <begin position="5"/>
        <end position="102"/>
    </location>
</feature>
<dbReference type="NCBIfam" id="TIGR03071">
    <property type="entry name" value="couple_hipA"/>
    <property type="match status" value="1"/>
</dbReference>
<organism evidence="6 7">
    <name type="scientific">Ferrovum myxofaciens</name>
    <dbReference type="NCBI Taxonomy" id="416213"/>
    <lineage>
        <taxon>Bacteria</taxon>
        <taxon>Pseudomonadati</taxon>
        <taxon>Pseudomonadota</taxon>
        <taxon>Betaproteobacteria</taxon>
        <taxon>Ferrovales</taxon>
        <taxon>Ferrovaceae</taxon>
        <taxon>Ferrovum</taxon>
    </lineage>
</organism>
<dbReference type="PANTHER" id="PTHR37419">
    <property type="entry name" value="SERINE/THREONINE-PROTEIN KINASE TOXIN HIPA"/>
    <property type="match status" value="1"/>
</dbReference>
<dbReference type="PANTHER" id="PTHR37419:SF1">
    <property type="entry name" value="SERINE_THREONINE-PROTEIN KINASE TOXIN HIPA"/>
    <property type="match status" value="1"/>
</dbReference>
<dbReference type="InterPro" id="IPR017508">
    <property type="entry name" value="HipA_N1"/>
</dbReference>
<sequence>MAHELEVWLFADRAGTLTLVAGRLAFCYDPNWLSRPQAVALSVSLPLQAEPFDDHKTRPFFAGLLPEGQMRRLIAQQFQVSNQNDFALLDHIGGECAGAVTFLEPGQALPASTQCEDIQWLSNEEVIAILDELPHRPMLAGKDGLRLSLAGAQDKLPVVFDGARIGLPHNGTPSSHILKPPIHAVEDSVANEGFCLTLANTLQLKPAKAKVHSIGTRSFLLVDRYDRSLDKVGHRRRIHQEDFCQALGVVPEIKYQNEGGPDLAQCFDLVRRVSRPSAPQVLRLLDYVIFNALTGNHDAHAKNFSLLYLIEGPVLAPFYDTLSTAVYPMLTPKMAMKIGSKYKFSEIQARHWDQLAEGAGLAKALTKKRILELAKSLPPTARKIQSDPGHGFSGNAVVERIIALIEQRCALTIRRLTDPAVDNEDDTEPSS</sequence>
<comment type="similarity">
    <text evidence="1">Belongs to the HipA Ser/Thr kinase family.</text>
</comment>
<evidence type="ECO:0000313" key="7">
    <source>
        <dbReference type="Proteomes" id="UP000075653"/>
    </source>
</evidence>